<keyword evidence="1" id="KW-1133">Transmembrane helix</keyword>
<dbReference type="Proteomes" id="UP000472260">
    <property type="component" value="Unassembled WGS sequence"/>
</dbReference>
<feature type="transmembrane region" description="Helical" evidence="1">
    <location>
        <begin position="20"/>
        <end position="37"/>
    </location>
</feature>
<proteinExistence type="predicted"/>
<evidence type="ECO:0000313" key="2">
    <source>
        <dbReference type="Ensembl" id="ENSSANP00000068277.1"/>
    </source>
</evidence>
<keyword evidence="1" id="KW-0472">Membrane</keyword>
<evidence type="ECO:0000256" key="1">
    <source>
        <dbReference type="SAM" id="Phobius"/>
    </source>
</evidence>
<organism evidence="2 3">
    <name type="scientific">Sinocyclocheilus anshuiensis</name>
    <dbReference type="NCBI Taxonomy" id="1608454"/>
    <lineage>
        <taxon>Eukaryota</taxon>
        <taxon>Metazoa</taxon>
        <taxon>Chordata</taxon>
        <taxon>Craniata</taxon>
        <taxon>Vertebrata</taxon>
        <taxon>Euteleostomi</taxon>
        <taxon>Actinopterygii</taxon>
        <taxon>Neopterygii</taxon>
        <taxon>Teleostei</taxon>
        <taxon>Ostariophysi</taxon>
        <taxon>Cypriniformes</taxon>
        <taxon>Cyprinidae</taxon>
        <taxon>Cyprininae</taxon>
        <taxon>Sinocyclocheilus</taxon>
    </lineage>
</organism>
<accession>A0A671QIC9</accession>
<keyword evidence="3" id="KW-1185">Reference proteome</keyword>
<sequence length="42" mass="5121">MIFDARQLKYRTFVLAGGRPSSYFLFLWYCFLFPPVLRRLCQ</sequence>
<protein>
    <submittedName>
        <fullName evidence="2">Uncharacterized protein</fullName>
    </submittedName>
</protein>
<reference evidence="2" key="2">
    <citation type="submission" date="2025-09" db="UniProtKB">
        <authorList>
            <consortium name="Ensembl"/>
        </authorList>
    </citation>
    <scope>IDENTIFICATION</scope>
</reference>
<reference evidence="2" key="1">
    <citation type="submission" date="2025-08" db="UniProtKB">
        <authorList>
            <consortium name="Ensembl"/>
        </authorList>
    </citation>
    <scope>IDENTIFICATION</scope>
</reference>
<name>A0A671QIC9_9TELE</name>
<keyword evidence="1" id="KW-0812">Transmembrane</keyword>
<dbReference type="Ensembl" id="ENSSANT00000072576.1">
    <property type="protein sequence ID" value="ENSSANP00000068277.1"/>
    <property type="gene ID" value="ENSSANG00000034043.1"/>
</dbReference>
<dbReference type="AlphaFoldDB" id="A0A671QIC9"/>
<evidence type="ECO:0000313" key="3">
    <source>
        <dbReference type="Proteomes" id="UP000472260"/>
    </source>
</evidence>